<dbReference type="Pfam" id="PF01555">
    <property type="entry name" value="N6_N4_Mtase"/>
    <property type="match status" value="1"/>
</dbReference>
<proteinExistence type="inferred from homology"/>
<dbReference type="Proteomes" id="UP000004848">
    <property type="component" value="Unassembled WGS sequence"/>
</dbReference>
<keyword evidence="2" id="KW-0808">Transferase</keyword>
<dbReference type="InterPro" id="IPR002941">
    <property type="entry name" value="DNA_methylase_N4/N6"/>
</dbReference>
<keyword evidence="1 6" id="KW-0489">Methyltransferase</keyword>
<dbReference type="RefSeq" id="WP_006933031.1">
    <property type="nucleotide sequence ID" value="NZ_AAUW01000004.1"/>
</dbReference>
<dbReference type="EC" id="2.1.1.-" evidence="4"/>
<comment type="catalytic activity">
    <reaction evidence="3">
        <text>a 2'-deoxyadenosine in DNA + S-adenosyl-L-methionine = an N(6)-methyl-2'-deoxyadenosine in DNA + S-adenosyl-L-homocysteine + H(+)</text>
        <dbReference type="Rhea" id="RHEA:15197"/>
        <dbReference type="Rhea" id="RHEA-COMP:12418"/>
        <dbReference type="Rhea" id="RHEA-COMP:12419"/>
        <dbReference type="ChEBI" id="CHEBI:15378"/>
        <dbReference type="ChEBI" id="CHEBI:57856"/>
        <dbReference type="ChEBI" id="CHEBI:59789"/>
        <dbReference type="ChEBI" id="CHEBI:90615"/>
        <dbReference type="ChEBI" id="CHEBI:90616"/>
        <dbReference type="EC" id="2.1.1.72"/>
    </reaction>
</comment>
<dbReference type="InterPro" id="IPR029063">
    <property type="entry name" value="SAM-dependent_MTases_sf"/>
</dbReference>
<dbReference type="SUPFAM" id="SSF53335">
    <property type="entry name" value="S-adenosyl-L-methionine-dependent methyltransferases"/>
    <property type="match status" value="1"/>
</dbReference>
<evidence type="ECO:0000256" key="2">
    <source>
        <dbReference type="ARBA" id="ARBA00022679"/>
    </source>
</evidence>
<comment type="caution">
    <text evidence="6">The sequence shown here is derived from an EMBL/GenBank/DDBJ whole genome shotgun (WGS) entry which is preliminary data.</text>
</comment>
<dbReference type="PRINTS" id="PR00508">
    <property type="entry name" value="S21N4MTFRASE"/>
</dbReference>
<dbReference type="GO" id="GO:0003677">
    <property type="term" value="F:DNA binding"/>
    <property type="evidence" value="ECO:0007669"/>
    <property type="project" value="InterPro"/>
</dbReference>
<dbReference type="GO" id="GO:0032259">
    <property type="term" value="P:methylation"/>
    <property type="evidence" value="ECO:0007669"/>
    <property type="project" value="UniProtKB-KW"/>
</dbReference>
<comment type="similarity">
    <text evidence="4">Belongs to the N(4)/N(6)-methyltransferase family.</text>
</comment>
<accession>A0NQ71</accession>
<dbReference type="EMBL" id="AAUW01000004">
    <property type="protein sequence ID" value="EAV44929.1"/>
    <property type="molecule type" value="Genomic_DNA"/>
</dbReference>
<evidence type="ECO:0000256" key="3">
    <source>
        <dbReference type="ARBA" id="ARBA00047942"/>
    </source>
</evidence>
<dbReference type="GeneID" id="68845689"/>
<evidence type="ECO:0000313" key="6">
    <source>
        <dbReference type="EMBL" id="EAV44929.1"/>
    </source>
</evidence>
<protein>
    <recommendedName>
        <fullName evidence="4">Methyltransferase</fullName>
        <ecNumber evidence="4">2.1.1.-</ecNumber>
    </recommendedName>
</protein>
<evidence type="ECO:0000313" key="7">
    <source>
        <dbReference type="Proteomes" id="UP000004848"/>
    </source>
</evidence>
<evidence type="ECO:0000256" key="4">
    <source>
        <dbReference type="RuleBase" id="RU362026"/>
    </source>
</evidence>
<name>A0NQ71_ROSAI</name>
<dbReference type="AlphaFoldDB" id="A0NQ71"/>
<sequence>MLTYLGGQIELHLGDARDVVPKLGRRFPVACFDAPYRLTSGGAARSSGKHKVMSGGWMADYDNSGQFMVCDITWKEIMQLVVSCLAEDADVYAFANDKNQFEAQREAFAAGLKFHNMLAWDKKTATANRFYMKNLEFILYLYRGRARKIANCGDKQLVPFPHRDVTDHPTEKPVPLVEAYIRNSARPGEAVIDPFMGSGTAAVACVRTGNPFVGVEIDPKYFETARRRVERAIDGHQCDLETFLENRGAQAC</sequence>
<reference evidence="6 7" key="1">
    <citation type="submission" date="2006-05" db="EMBL/GenBank/DDBJ databases">
        <authorList>
            <person name="King G."/>
            <person name="Ferriera S."/>
            <person name="Johnson J."/>
            <person name="Kravitz S."/>
            <person name="Beeson K."/>
            <person name="Sutton G."/>
            <person name="Rogers Y.-H."/>
            <person name="Friedman R."/>
            <person name="Frazier M."/>
            <person name="Venter J.C."/>
        </authorList>
    </citation>
    <scope>NUCLEOTIDE SEQUENCE [LARGE SCALE GENOMIC DNA]</scope>
    <source>
        <strain evidence="7">ATCC 25650 / DSM 13394 / JCM 20685 / NBRC 16684 / NCIMB 2208 / IAM 12614 / B1</strain>
    </source>
</reference>
<dbReference type="GO" id="GO:0008170">
    <property type="term" value="F:N-methyltransferase activity"/>
    <property type="evidence" value="ECO:0007669"/>
    <property type="project" value="InterPro"/>
</dbReference>
<evidence type="ECO:0000256" key="1">
    <source>
        <dbReference type="ARBA" id="ARBA00022603"/>
    </source>
</evidence>
<feature type="domain" description="DNA methylase N-4/N-6" evidence="5">
    <location>
        <begin position="65"/>
        <end position="226"/>
    </location>
</feature>
<organism evidence="6 7">
    <name type="scientific">Roseibium aggregatum (strain ATCC 25650 / DSM 13394 / JCM 20685 / NBRC 16684 / NCIMB 2208 / IAM 12614 / B1)</name>
    <name type="common">Stappia aggregata</name>
    <dbReference type="NCBI Taxonomy" id="384765"/>
    <lineage>
        <taxon>Bacteria</taxon>
        <taxon>Pseudomonadati</taxon>
        <taxon>Pseudomonadota</taxon>
        <taxon>Alphaproteobacteria</taxon>
        <taxon>Hyphomicrobiales</taxon>
        <taxon>Stappiaceae</taxon>
        <taxon>Roseibium</taxon>
    </lineage>
</organism>
<dbReference type="eggNOG" id="COG0863">
    <property type="taxonomic scope" value="Bacteria"/>
</dbReference>
<dbReference type="GO" id="GO:0009007">
    <property type="term" value="F:site-specific DNA-methyltransferase (adenine-specific) activity"/>
    <property type="evidence" value="ECO:0007669"/>
    <property type="project" value="UniProtKB-EC"/>
</dbReference>
<dbReference type="OrthoDB" id="7806498at2"/>
<evidence type="ECO:0000259" key="5">
    <source>
        <dbReference type="Pfam" id="PF01555"/>
    </source>
</evidence>
<dbReference type="Gene3D" id="3.40.50.150">
    <property type="entry name" value="Vaccinia Virus protein VP39"/>
    <property type="match status" value="1"/>
</dbReference>
<dbReference type="InterPro" id="IPR001091">
    <property type="entry name" value="RM_Methyltransferase"/>
</dbReference>
<gene>
    <name evidence="6" type="ORF">SIAM614_12978</name>
</gene>